<dbReference type="EMBL" id="FORI01000009">
    <property type="protein sequence ID" value="SFI95754.1"/>
    <property type="molecule type" value="Genomic_DNA"/>
</dbReference>
<accession>A0A1I3MF69</accession>
<name>A0A1I3MF69_9SPIR</name>
<dbReference type="AlphaFoldDB" id="A0A1I3MF69"/>
<feature type="signal peptide" evidence="1">
    <location>
        <begin position="1"/>
        <end position="25"/>
    </location>
</feature>
<feature type="chain" id="PRO_5010329473" description="Lipoprotein" evidence="1">
    <location>
        <begin position="26"/>
        <end position="228"/>
    </location>
</feature>
<evidence type="ECO:0000256" key="1">
    <source>
        <dbReference type="SAM" id="SignalP"/>
    </source>
</evidence>
<reference evidence="3" key="1">
    <citation type="submission" date="2016-10" db="EMBL/GenBank/DDBJ databases">
        <authorList>
            <person name="Varghese N."/>
            <person name="Submissions S."/>
        </authorList>
    </citation>
    <scope>NUCLEOTIDE SEQUENCE [LARGE SCALE GENOMIC DNA]</scope>
    <source>
        <strain evidence="3">XBD1002</strain>
    </source>
</reference>
<dbReference type="PROSITE" id="PS51257">
    <property type="entry name" value="PROKAR_LIPOPROTEIN"/>
    <property type="match status" value="1"/>
</dbReference>
<evidence type="ECO:0008006" key="4">
    <source>
        <dbReference type="Google" id="ProtNLM"/>
    </source>
</evidence>
<keyword evidence="3" id="KW-1185">Reference proteome</keyword>
<sequence length="228" mass="25517">MKKLLTISAVLLAAALVFTGCSNPAANSGDEGEKLPGTWSSSVTYYNDYNQNGWTLKNNTISYKCDDPTTLQIPTNKVQLLSLPISSDKIYGVNVKLKQAKFTDSEYGILFLESGDSSDNTNSYYRLTLWQNSYILYEKLSGHAETLLSVNGEYQNIVNNAIKKEGEENDVLFYTEGEELVLKINGTEIKRIANKLDKGRCHAYVRIPYDATESIAINYNFVNFQTAK</sequence>
<evidence type="ECO:0000313" key="3">
    <source>
        <dbReference type="Proteomes" id="UP000182737"/>
    </source>
</evidence>
<dbReference type="Proteomes" id="UP000182737">
    <property type="component" value="Unassembled WGS sequence"/>
</dbReference>
<organism evidence="2 3">
    <name type="scientific">Treponema bryantii</name>
    <dbReference type="NCBI Taxonomy" id="163"/>
    <lineage>
        <taxon>Bacteria</taxon>
        <taxon>Pseudomonadati</taxon>
        <taxon>Spirochaetota</taxon>
        <taxon>Spirochaetia</taxon>
        <taxon>Spirochaetales</taxon>
        <taxon>Treponemataceae</taxon>
        <taxon>Treponema</taxon>
    </lineage>
</organism>
<proteinExistence type="predicted"/>
<evidence type="ECO:0000313" key="2">
    <source>
        <dbReference type="EMBL" id="SFI95754.1"/>
    </source>
</evidence>
<dbReference type="RefSeq" id="WP_074932870.1">
    <property type="nucleotide sequence ID" value="NZ_FORI01000009.1"/>
</dbReference>
<gene>
    <name evidence="2" type="ORF">SAMN04487775_1094</name>
</gene>
<protein>
    <recommendedName>
        <fullName evidence="4">Lipoprotein</fullName>
    </recommendedName>
</protein>
<keyword evidence="1" id="KW-0732">Signal</keyword>